<keyword evidence="2" id="KW-0812">Transmembrane</keyword>
<sequence length="220" mass="22953">MSYILDALRRAESERERGSLPTLHGQATAAARPLAAGEEGAAKASRLVLWLILLALVLGLLALGLYFWPRGGEPAASSGPQVAPRAQTQTQAQQPAPLTQAPAVPPVTVALPSAPAPAPAPVAVAAVPQPITKAAPAAQAPTAEGPLPSKDGLPEALRRELPPLVTGGAMYSDTPANRMLIINSQVWHEGDKIAPNLTLEQIRLRSAVLAFKGQRFTLAY</sequence>
<keyword evidence="2" id="KW-0472">Membrane</keyword>
<evidence type="ECO:0000256" key="2">
    <source>
        <dbReference type="SAM" id="Phobius"/>
    </source>
</evidence>
<comment type="caution">
    <text evidence="4">The sequence shown here is derived from an EMBL/GenBank/DDBJ whole genome shotgun (WGS) entry which is preliminary data.</text>
</comment>
<name>A0A840LI18_9BURK</name>
<dbReference type="AlphaFoldDB" id="A0A840LI18"/>
<evidence type="ECO:0000256" key="1">
    <source>
        <dbReference type="SAM" id="MobiDB-lite"/>
    </source>
</evidence>
<reference evidence="4 5" key="1">
    <citation type="submission" date="2020-08" db="EMBL/GenBank/DDBJ databases">
        <title>Functional genomics of gut bacteria from endangered species of beetles.</title>
        <authorList>
            <person name="Carlos-Shanley C."/>
        </authorList>
    </citation>
    <scope>NUCLEOTIDE SEQUENCE [LARGE SCALE GENOMIC DNA]</scope>
    <source>
        <strain evidence="4 5">S00239</strain>
    </source>
</reference>
<dbReference type="Proteomes" id="UP000562027">
    <property type="component" value="Unassembled WGS sequence"/>
</dbReference>
<feature type="transmembrane region" description="Helical" evidence="2">
    <location>
        <begin position="47"/>
        <end position="68"/>
    </location>
</feature>
<dbReference type="EMBL" id="JACHLP010000011">
    <property type="protein sequence ID" value="MBB4845848.1"/>
    <property type="molecule type" value="Genomic_DNA"/>
</dbReference>
<dbReference type="Pfam" id="PF16537">
    <property type="entry name" value="T2SSB"/>
    <property type="match status" value="1"/>
</dbReference>
<dbReference type="GO" id="GO:0015627">
    <property type="term" value="C:type II protein secretion system complex"/>
    <property type="evidence" value="ECO:0007669"/>
    <property type="project" value="InterPro"/>
</dbReference>
<evidence type="ECO:0000313" key="4">
    <source>
        <dbReference type="EMBL" id="MBB4845848.1"/>
    </source>
</evidence>
<proteinExistence type="predicted"/>
<accession>A0A840LI18</accession>
<organism evidence="4 5">
    <name type="scientific">Roseateles oligotrophus</name>
    <dbReference type="NCBI Taxonomy" id="1769250"/>
    <lineage>
        <taxon>Bacteria</taxon>
        <taxon>Pseudomonadati</taxon>
        <taxon>Pseudomonadota</taxon>
        <taxon>Betaproteobacteria</taxon>
        <taxon>Burkholderiales</taxon>
        <taxon>Sphaerotilaceae</taxon>
        <taxon>Roseateles</taxon>
    </lineage>
</organism>
<feature type="compositionally biased region" description="Low complexity" evidence="1">
    <location>
        <begin position="80"/>
        <end position="98"/>
    </location>
</feature>
<dbReference type="RefSeq" id="WP_184304148.1">
    <property type="nucleotide sequence ID" value="NZ_JACHLP010000011.1"/>
</dbReference>
<feature type="domain" description="Type II secretion system protein GspB C-terminal" evidence="3">
    <location>
        <begin position="161"/>
        <end position="218"/>
    </location>
</feature>
<protein>
    <submittedName>
        <fullName evidence="4">General secretion pathway protein B</fullName>
    </submittedName>
</protein>
<gene>
    <name evidence="4" type="ORF">HNP55_004400</name>
</gene>
<evidence type="ECO:0000259" key="3">
    <source>
        <dbReference type="Pfam" id="PF16537"/>
    </source>
</evidence>
<keyword evidence="5" id="KW-1185">Reference proteome</keyword>
<keyword evidence="2" id="KW-1133">Transmembrane helix</keyword>
<feature type="region of interest" description="Disordered" evidence="1">
    <location>
        <begin position="74"/>
        <end position="98"/>
    </location>
</feature>
<evidence type="ECO:0000313" key="5">
    <source>
        <dbReference type="Proteomes" id="UP000562027"/>
    </source>
</evidence>
<dbReference type="InterPro" id="IPR032389">
    <property type="entry name" value="GspB_C"/>
</dbReference>